<proteinExistence type="inferred from homology"/>
<keyword evidence="4 7" id="KW-0833">Ubl conjugation pathway</keyword>
<feature type="region of interest" description="Disordered" evidence="8">
    <location>
        <begin position="426"/>
        <end position="480"/>
    </location>
</feature>
<keyword evidence="5 7" id="KW-0378">Hydrolase</keyword>
<dbReference type="AlphaFoldDB" id="A0AAD6TE89"/>
<dbReference type="InterPro" id="IPR001394">
    <property type="entry name" value="Peptidase_C19_UCH"/>
</dbReference>
<dbReference type="InterPro" id="IPR050164">
    <property type="entry name" value="Peptidase_C19"/>
</dbReference>
<dbReference type="EMBL" id="JARJCM010000006">
    <property type="protein sequence ID" value="KAJ7044594.1"/>
    <property type="molecule type" value="Genomic_DNA"/>
</dbReference>
<keyword evidence="11" id="KW-1185">Reference proteome</keyword>
<dbReference type="GO" id="GO:0016579">
    <property type="term" value="P:protein deubiquitination"/>
    <property type="evidence" value="ECO:0007669"/>
    <property type="project" value="InterPro"/>
</dbReference>
<dbReference type="GO" id="GO:0006508">
    <property type="term" value="P:proteolysis"/>
    <property type="evidence" value="ECO:0007669"/>
    <property type="project" value="UniProtKB-KW"/>
</dbReference>
<dbReference type="Pfam" id="PF00443">
    <property type="entry name" value="UCH"/>
    <property type="match status" value="1"/>
</dbReference>
<dbReference type="PANTHER" id="PTHR24006">
    <property type="entry name" value="UBIQUITIN CARBOXYL-TERMINAL HYDROLASE"/>
    <property type="match status" value="1"/>
</dbReference>
<protein>
    <recommendedName>
        <fullName evidence="7">Ubiquitin carboxyl-terminal hydrolase</fullName>
        <ecNumber evidence="7">3.4.19.12</ecNumber>
    </recommendedName>
</protein>
<gene>
    <name evidence="10" type="ORF">C8F04DRAFT_591307</name>
</gene>
<evidence type="ECO:0000259" key="9">
    <source>
        <dbReference type="PROSITE" id="PS50235"/>
    </source>
</evidence>
<dbReference type="InterPro" id="IPR018200">
    <property type="entry name" value="USP_CS"/>
</dbReference>
<dbReference type="PANTHER" id="PTHR24006:SF758">
    <property type="entry name" value="UBIQUITIN CARBOXYL-TERMINAL HYDROLASE 36"/>
    <property type="match status" value="1"/>
</dbReference>
<feature type="compositionally biased region" description="Low complexity" evidence="8">
    <location>
        <begin position="548"/>
        <end position="575"/>
    </location>
</feature>
<evidence type="ECO:0000313" key="11">
    <source>
        <dbReference type="Proteomes" id="UP001218188"/>
    </source>
</evidence>
<name>A0AAD6TE89_9AGAR</name>
<dbReference type="EC" id="3.4.19.12" evidence="7"/>
<feature type="compositionally biased region" description="Pro residues" evidence="8">
    <location>
        <begin position="67"/>
        <end position="76"/>
    </location>
</feature>
<evidence type="ECO:0000313" key="10">
    <source>
        <dbReference type="EMBL" id="KAJ7044594.1"/>
    </source>
</evidence>
<dbReference type="GO" id="GO:0004843">
    <property type="term" value="F:cysteine-type deubiquitinase activity"/>
    <property type="evidence" value="ECO:0007669"/>
    <property type="project" value="UniProtKB-UniRule"/>
</dbReference>
<evidence type="ECO:0000256" key="1">
    <source>
        <dbReference type="ARBA" id="ARBA00000707"/>
    </source>
</evidence>
<organism evidence="10 11">
    <name type="scientific">Mycena alexandri</name>
    <dbReference type="NCBI Taxonomy" id="1745969"/>
    <lineage>
        <taxon>Eukaryota</taxon>
        <taxon>Fungi</taxon>
        <taxon>Dikarya</taxon>
        <taxon>Basidiomycota</taxon>
        <taxon>Agaricomycotina</taxon>
        <taxon>Agaricomycetes</taxon>
        <taxon>Agaricomycetidae</taxon>
        <taxon>Agaricales</taxon>
        <taxon>Marasmiineae</taxon>
        <taxon>Mycenaceae</taxon>
        <taxon>Mycena</taxon>
    </lineage>
</organism>
<evidence type="ECO:0000256" key="7">
    <source>
        <dbReference type="RuleBase" id="RU366025"/>
    </source>
</evidence>
<keyword evidence="3 7" id="KW-0645">Protease</keyword>
<evidence type="ECO:0000256" key="8">
    <source>
        <dbReference type="SAM" id="MobiDB-lite"/>
    </source>
</evidence>
<reference evidence="10" key="1">
    <citation type="submission" date="2023-03" db="EMBL/GenBank/DDBJ databases">
        <title>Massive genome expansion in bonnet fungi (Mycena s.s.) driven by repeated elements and novel gene families across ecological guilds.</title>
        <authorList>
            <consortium name="Lawrence Berkeley National Laboratory"/>
            <person name="Harder C.B."/>
            <person name="Miyauchi S."/>
            <person name="Viragh M."/>
            <person name="Kuo A."/>
            <person name="Thoen E."/>
            <person name="Andreopoulos B."/>
            <person name="Lu D."/>
            <person name="Skrede I."/>
            <person name="Drula E."/>
            <person name="Henrissat B."/>
            <person name="Morin E."/>
            <person name="Kohler A."/>
            <person name="Barry K."/>
            <person name="LaButti K."/>
            <person name="Morin E."/>
            <person name="Salamov A."/>
            <person name="Lipzen A."/>
            <person name="Mereny Z."/>
            <person name="Hegedus B."/>
            <person name="Baldrian P."/>
            <person name="Stursova M."/>
            <person name="Weitz H."/>
            <person name="Taylor A."/>
            <person name="Grigoriev I.V."/>
            <person name="Nagy L.G."/>
            <person name="Martin F."/>
            <person name="Kauserud H."/>
        </authorList>
    </citation>
    <scope>NUCLEOTIDE SEQUENCE</scope>
    <source>
        <strain evidence="10">CBHHK200</strain>
    </source>
</reference>
<accession>A0AAD6TE89</accession>
<evidence type="ECO:0000256" key="2">
    <source>
        <dbReference type="ARBA" id="ARBA00009085"/>
    </source>
</evidence>
<dbReference type="PROSITE" id="PS00972">
    <property type="entry name" value="USP_1"/>
    <property type="match status" value="1"/>
</dbReference>
<evidence type="ECO:0000256" key="4">
    <source>
        <dbReference type="ARBA" id="ARBA00022786"/>
    </source>
</evidence>
<evidence type="ECO:0000256" key="5">
    <source>
        <dbReference type="ARBA" id="ARBA00022801"/>
    </source>
</evidence>
<dbReference type="SUPFAM" id="SSF54001">
    <property type="entry name" value="Cysteine proteinases"/>
    <property type="match status" value="1"/>
</dbReference>
<dbReference type="InterPro" id="IPR038765">
    <property type="entry name" value="Papain-like_cys_pep_sf"/>
</dbReference>
<comment type="similarity">
    <text evidence="2 7">Belongs to the peptidase C19 family.</text>
</comment>
<dbReference type="GO" id="GO:0005634">
    <property type="term" value="C:nucleus"/>
    <property type="evidence" value="ECO:0007669"/>
    <property type="project" value="TreeGrafter"/>
</dbReference>
<feature type="compositionally biased region" description="Pro residues" evidence="8">
    <location>
        <begin position="534"/>
        <end position="547"/>
    </location>
</feature>
<dbReference type="PROSITE" id="PS00973">
    <property type="entry name" value="USP_2"/>
    <property type="match status" value="1"/>
</dbReference>
<feature type="region of interest" description="Disordered" evidence="8">
    <location>
        <begin position="494"/>
        <end position="639"/>
    </location>
</feature>
<dbReference type="PROSITE" id="PS50235">
    <property type="entry name" value="USP_3"/>
    <property type="match status" value="1"/>
</dbReference>
<evidence type="ECO:0000256" key="3">
    <source>
        <dbReference type="ARBA" id="ARBA00022670"/>
    </source>
</evidence>
<feature type="compositionally biased region" description="Basic residues" evidence="8">
    <location>
        <begin position="627"/>
        <end position="639"/>
    </location>
</feature>
<dbReference type="FunFam" id="3.90.70.10:FF:000119">
    <property type="entry name" value="Ubiquitin specific peptidase 36"/>
    <property type="match status" value="1"/>
</dbReference>
<feature type="region of interest" description="Disordered" evidence="8">
    <location>
        <begin position="44"/>
        <end position="83"/>
    </location>
</feature>
<comment type="caution">
    <text evidence="10">The sequence shown here is derived from an EMBL/GenBank/DDBJ whole genome shotgun (WGS) entry which is preliminary data.</text>
</comment>
<dbReference type="InterPro" id="IPR028889">
    <property type="entry name" value="USP"/>
</dbReference>
<dbReference type="Gene3D" id="3.90.70.10">
    <property type="entry name" value="Cysteine proteinases"/>
    <property type="match status" value="1"/>
</dbReference>
<dbReference type="Proteomes" id="UP001218188">
    <property type="component" value="Unassembled WGS sequence"/>
</dbReference>
<feature type="domain" description="USP" evidence="9">
    <location>
        <begin position="107"/>
        <end position="407"/>
    </location>
</feature>
<comment type="catalytic activity">
    <reaction evidence="1 7">
        <text>Thiol-dependent hydrolysis of ester, thioester, amide, peptide and isopeptide bonds formed by the C-terminal Gly of ubiquitin (a 76-residue protein attached to proteins as an intracellular targeting signal).</text>
        <dbReference type="EC" id="3.4.19.12"/>
    </reaction>
</comment>
<keyword evidence="6 7" id="KW-0788">Thiol protease</keyword>
<feature type="compositionally biased region" description="Polar residues" evidence="8">
    <location>
        <begin position="607"/>
        <end position="624"/>
    </location>
</feature>
<evidence type="ECO:0000256" key="6">
    <source>
        <dbReference type="ARBA" id="ARBA00022807"/>
    </source>
</evidence>
<dbReference type="GO" id="GO:0005829">
    <property type="term" value="C:cytosol"/>
    <property type="evidence" value="ECO:0007669"/>
    <property type="project" value="TreeGrafter"/>
</dbReference>
<sequence length="639" mass="68652">MLASPLYAAPVSFPPETKFTKDIDSFNKLLPPAIEFIEGSSSGALAVPEGKYDPINTTPKAVKPERSSPPPPPPKSPAAAAAARAKIHPLHTGAIDTTWPKDLPYASGLYNSGNTCFLNSALQCLFHTPPLLRMLNEHLEKQCRVKPGVFCMTCNLRKVMNQAYIGGSAFVPNLISGKLQVIAKHMRKGRQEDSHEFLRYAIDALQKSCLAGHPPKIDPLLAETTWVHKIFGGRLRSRVHCSECGYNSDTFDSILDLSLDIYNMSGLKTALRKFVAPDTLKGADKYKCEKCKKPVVAEKRFSIHDAPMVLTVHLKRFTPMGRKIGNYVEYDDQLNLKPYMSEGQHGPSYSLYGVICHAGGGPNSGHYYAFVRSRSGKWCEMNDDSVDRNARTPVNLKNAYILFYIRDKGQGLDAAVRAAAPSAPLTNGGGIVAGMKKRKGRDENEEDAGVKVTKPFIGPVMPSSATDRPKPPLAPSTPDPQAILMKKKIDAARSGSSKALSGLAEQYGSDSDGEEASSKPPPSSSVPPSSSSSVPPPSSPLPTPATPLPSSSALSSPATTAAAVSSPATAVSATSFYGNTPTTSHKRKHSDSFGGGSSDRGPKRSPLGSNLNPYSNRMTTTKPTTYGKKRKGFIRARGL</sequence>